<feature type="domain" description="MbtH-like" evidence="1">
    <location>
        <begin position="6"/>
        <end position="53"/>
    </location>
</feature>
<dbReference type="SMART" id="SM00923">
    <property type="entry name" value="MbtH"/>
    <property type="match status" value="1"/>
</dbReference>
<dbReference type="PANTHER" id="PTHR38444">
    <property type="entry name" value="ENTEROBACTIN BIOSYNTHESIS PROTEIN YBDZ"/>
    <property type="match status" value="1"/>
</dbReference>
<proteinExistence type="predicted"/>
<dbReference type="SUPFAM" id="SSF160582">
    <property type="entry name" value="MbtH-like"/>
    <property type="match status" value="1"/>
</dbReference>
<protein>
    <submittedName>
        <fullName evidence="2">MbtH family NRPS accessory protein</fullName>
    </submittedName>
</protein>
<reference evidence="2 3" key="1">
    <citation type="journal article" date="2019" name="Int. J. Syst. Evol. Microbiol.">
        <title>The Global Catalogue of Microorganisms (GCM) 10K type strain sequencing project: providing services to taxonomists for standard genome sequencing and annotation.</title>
        <authorList>
            <consortium name="The Broad Institute Genomics Platform"/>
            <consortium name="The Broad Institute Genome Sequencing Center for Infectious Disease"/>
            <person name="Wu L."/>
            <person name="Ma J."/>
        </authorList>
    </citation>
    <scope>NUCLEOTIDE SEQUENCE [LARGE SCALE GENOMIC DNA]</scope>
    <source>
        <strain evidence="2 3">JCM 14718</strain>
    </source>
</reference>
<name>A0ABN2H3U8_9ACTN</name>
<gene>
    <name evidence="2" type="ORF">GCM10009765_33390</name>
</gene>
<sequence length="72" mass="8273">MSGREMELAQMFAVVCNDEMQYSIWLEGRPVPAGWHLEGTRGDRDECLAHIEKVWTDMRPASLRRASEAVHD</sequence>
<accession>A0ABN2H3U8</accession>
<organism evidence="2 3">
    <name type="scientific">Fodinicola feengrottensis</name>
    <dbReference type="NCBI Taxonomy" id="435914"/>
    <lineage>
        <taxon>Bacteria</taxon>
        <taxon>Bacillati</taxon>
        <taxon>Actinomycetota</taxon>
        <taxon>Actinomycetes</taxon>
        <taxon>Mycobacteriales</taxon>
        <taxon>Fodinicola</taxon>
    </lineage>
</organism>
<dbReference type="InterPro" id="IPR005153">
    <property type="entry name" value="MbtH-like_dom"/>
</dbReference>
<dbReference type="Pfam" id="PF03621">
    <property type="entry name" value="MbtH"/>
    <property type="match status" value="1"/>
</dbReference>
<dbReference type="Gene3D" id="3.90.820.10">
    <property type="entry name" value="Structural Genomics, Unknown Function 30-nov-00 1gh9 Mol_id"/>
    <property type="match status" value="1"/>
</dbReference>
<dbReference type="PANTHER" id="PTHR38444:SF1">
    <property type="entry name" value="ENTEROBACTIN BIOSYNTHESIS PROTEIN YBDZ"/>
    <property type="match status" value="1"/>
</dbReference>
<evidence type="ECO:0000313" key="2">
    <source>
        <dbReference type="EMBL" id="GAA1681578.1"/>
    </source>
</evidence>
<dbReference type="Proteomes" id="UP001500618">
    <property type="component" value="Unassembled WGS sequence"/>
</dbReference>
<keyword evidence="3" id="KW-1185">Reference proteome</keyword>
<evidence type="ECO:0000313" key="3">
    <source>
        <dbReference type="Proteomes" id="UP001500618"/>
    </source>
</evidence>
<comment type="caution">
    <text evidence="2">The sequence shown here is derived from an EMBL/GenBank/DDBJ whole genome shotgun (WGS) entry which is preliminary data.</text>
</comment>
<evidence type="ECO:0000259" key="1">
    <source>
        <dbReference type="SMART" id="SM00923"/>
    </source>
</evidence>
<dbReference type="EMBL" id="BAAANY010000010">
    <property type="protein sequence ID" value="GAA1681578.1"/>
    <property type="molecule type" value="Genomic_DNA"/>
</dbReference>
<dbReference type="InterPro" id="IPR038020">
    <property type="entry name" value="MbtH-like_sf"/>
</dbReference>
<dbReference type="InterPro" id="IPR037407">
    <property type="entry name" value="MLP_fam"/>
</dbReference>